<keyword evidence="4" id="KW-1185">Reference proteome</keyword>
<comment type="caution">
    <text evidence="3">The sequence shown here is derived from an EMBL/GenBank/DDBJ whole genome shotgun (WGS) entry which is preliminary data.</text>
</comment>
<evidence type="ECO:0000313" key="3">
    <source>
        <dbReference type="EMBL" id="MEI4271744.1"/>
    </source>
</evidence>
<dbReference type="PRINTS" id="PR00040">
    <property type="entry name" value="HTHMERR"/>
</dbReference>
<dbReference type="InterPro" id="IPR000551">
    <property type="entry name" value="MerR-type_HTH_dom"/>
</dbReference>
<name>A0ABU8DUM8_9ACTN</name>
<dbReference type="SUPFAM" id="SSF46955">
    <property type="entry name" value="Putative DNA-binding domain"/>
    <property type="match status" value="1"/>
</dbReference>
<dbReference type="Proteomes" id="UP001361570">
    <property type="component" value="Unassembled WGS sequence"/>
</dbReference>
<reference evidence="3 4" key="1">
    <citation type="submission" date="2024-03" db="EMBL/GenBank/DDBJ databases">
        <title>Draft genome sequence of Klenkia sp. LSe6-5.</title>
        <authorList>
            <person name="Duangmal K."/>
            <person name="Chantavorakit T."/>
        </authorList>
    </citation>
    <scope>NUCLEOTIDE SEQUENCE [LARGE SCALE GENOMIC DNA]</scope>
    <source>
        <strain evidence="3 4">LSe6-5</strain>
    </source>
</reference>
<keyword evidence="1" id="KW-0238">DNA-binding</keyword>
<dbReference type="InterPro" id="IPR009061">
    <property type="entry name" value="DNA-bd_dom_put_sf"/>
</dbReference>
<dbReference type="PROSITE" id="PS50937">
    <property type="entry name" value="HTH_MERR_2"/>
    <property type="match status" value="1"/>
</dbReference>
<dbReference type="EMBL" id="JBAPLU010000006">
    <property type="protein sequence ID" value="MEI4271744.1"/>
    <property type="molecule type" value="Genomic_DNA"/>
</dbReference>
<gene>
    <name evidence="3" type="ORF">TEK04_08410</name>
</gene>
<sequence>MRIGRMAALSGASPRSLRHYEDVGLLRPARSPSGQRVYEAADVDRVITIQHLLAGGLGTAVVKDLLPCLDAPAHERTGHLQDRLREEVERLEGRRRELARQVAVLGDLLAEQPPPGARGGPGRPVA</sequence>
<feature type="domain" description="HTH merR-type" evidence="2">
    <location>
        <begin position="1"/>
        <end position="68"/>
    </location>
</feature>
<dbReference type="Pfam" id="PF13411">
    <property type="entry name" value="MerR_1"/>
    <property type="match status" value="1"/>
</dbReference>
<dbReference type="PANTHER" id="PTHR30204:SF97">
    <property type="entry name" value="MERR FAMILY REGULATORY PROTEIN"/>
    <property type="match status" value="1"/>
</dbReference>
<evidence type="ECO:0000256" key="1">
    <source>
        <dbReference type="ARBA" id="ARBA00023125"/>
    </source>
</evidence>
<evidence type="ECO:0000259" key="2">
    <source>
        <dbReference type="PROSITE" id="PS50937"/>
    </source>
</evidence>
<protein>
    <submittedName>
        <fullName evidence="3">MerR family transcriptional regulator</fullName>
    </submittedName>
</protein>
<dbReference type="SMART" id="SM00422">
    <property type="entry name" value="HTH_MERR"/>
    <property type="match status" value="1"/>
</dbReference>
<evidence type="ECO:0000313" key="4">
    <source>
        <dbReference type="Proteomes" id="UP001361570"/>
    </source>
</evidence>
<proteinExistence type="predicted"/>
<dbReference type="RefSeq" id="WP_336403879.1">
    <property type="nucleotide sequence ID" value="NZ_JBAPLU010000006.1"/>
</dbReference>
<dbReference type="Gene3D" id="1.10.1660.10">
    <property type="match status" value="1"/>
</dbReference>
<organism evidence="3 4">
    <name type="scientific">Klenkia sesuvii</name>
    <dbReference type="NCBI Taxonomy" id="3103137"/>
    <lineage>
        <taxon>Bacteria</taxon>
        <taxon>Bacillati</taxon>
        <taxon>Actinomycetota</taxon>
        <taxon>Actinomycetes</taxon>
        <taxon>Geodermatophilales</taxon>
        <taxon>Geodermatophilaceae</taxon>
        <taxon>Klenkia</taxon>
    </lineage>
</organism>
<accession>A0ABU8DUM8</accession>
<dbReference type="PANTHER" id="PTHR30204">
    <property type="entry name" value="REDOX-CYCLING DRUG-SENSING TRANSCRIPTIONAL ACTIVATOR SOXR"/>
    <property type="match status" value="1"/>
</dbReference>
<dbReference type="InterPro" id="IPR047057">
    <property type="entry name" value="MerR_fam"/>
</dbReference>